<evidence type="ECO:0000313" key="1">
    <source>
        <dbReference type="EMBL" id="NEZ54220.1"/>
    </source>
</evidence>
<gene>
    <name evidence="1" type="ORF">DXZ20_00560</name>
</gene>
<accession>A0A6M0RE95</accession>
<keyword evidence="2" id="KW-1185">Reference proteome</keyword>
<proteinExistence type="predicted"/>
<sequence length="108" mass="12568">MDDTANDTQPLIVTEVALYLHVQGHSKFVARYAKQVRQTIEQYCLQNYGLREQDLGGNDYLLRFTHSDLDDLRRQIDLLLSYADSEADMYYCFIEVDIENAEELGLLE</sequence>
<dbReference type="EMBL" id="QXHD01000001">
    <property type="protein sequence ID" value="NEZ54220.1"/>
    <property type="molecule type" value="Genomic_DNA"/>
</dbReference>
<organism evidence="1 2">
    <name type="scientific">Adonisia turfae CCMR0081</name>
    <dbReference type="NCBI Taxonomy" id="2292702"/>
    <lineage>
        <taxon>Bacteria</taxon>
        <taxon>Bacillati</taxon>
        <taxon>Cyanobacteriota</taxon>
        <taxon>Adonisia</taxon>
        <taxon>Adonisia turfae</taxon>
    </lineage>
</organism>
<comment type="caution">
    <text evidence="1">The sequence shown here is derived from an EMBL/GenBank/DDBJ whole genome shotgun (WGS) entry which is preliminary data.</text>
</comment>
<dbReference type="Proteomes" id="UP000481033">
    <property type="component" value="Unassembled WGS sequence"/>
</dbReference>
<reference evidence="1 2" key="1">
    <citation type="journal article" date="2020" name="Microb. Ecol.">
        <title>Ecogenomics of the Marine Benthic Filamentous Cyanobacterium Adonisia.</title>
        <authorList>
            <person name="Walter J.M."/>
            <person name="Coutinho F.H."/>
            <person name="Leomil L."/>
            <person name="Hargreaves P.I."/>
            <person name="Campeao M.E."/>
            <person name="Vieira V.V."/>
            <person name="Silva B.S."/>
            <person name="Fistarol G.O."/>
            <person name="Salomon P.S."/>
            <person name="Sawabe T."/>
            <person name="Mino S."/>
            <person name="Hosokawa M."/>
            <person name="Miyashita H."/>
            <person name="Maruyama F."/>
            <person name="van Verk M.C."/>
            <person name="Dutilh B.E."/>
            <person name="Thompson C.C."/>
            <person name="Thompson F.L."/>
        </authorList>
    </citation>
    <scope>NUCLEOTIDE SEQUENCE [LARGE SCALE GENOMIC DNA]</scope>
    <source>
        <strain evidence="1 2">CCMR0081</strain>
    </source>
</reference>
<dbReference type="RefSeq" id="WP_163695624.1">
    <property type="nucleotide sequence ID" value="NZ_QXHD01000001.1"/>
</dbReference>
<protein>
    <submittedName>
        <fullName evidence="1">Uncharacterized protein</fullName>
    </submittedName>
</protein>
<evidence type="ECO:0000313" key="2">
    <source>
        <dbReference type="Proteomes" id="UP000481033"/>
    </source>
</evidence>
<name>A0A6M0RE95_9CYAN</name>
<dbReference type="AlphaFoldDB" id="A0A6M0RE95"/>